<name>A0A256GB23_9HYPH</name>
<dbReference type="Proteomes" id="UP000216188">
    <property type="component" value="Unassembled WGS sequence"/>
</dbReference>
<keyword evidence="2" id="KW-1185">Reference proteome</keyword>
<dbReference type="AlphaFoldDB" id="A0A256GB23"/>
<dbReference type="EMBL" id="NNRM01000035">
    <property type="protein sequence ID" value="OYR24140.1"/>
    <property type="molecule type" value="Genomic_DNA"/>
</dbReference>
<accession>A0A256GB23</accession>
<reference evidence="1 2" key="1">
    <citation type="submission" date="2017-07" db="EMBL/GenBank/DDBJ databases">
        <title>Phylogenetic study on the rhizospheric bacterium Ochrobactrum sp. A44.</title>
        <authorList>
            <person name="Krzyzanowska D.M."/>
            <person name="Ossowicki A."/>
            <person name="Rajewska M."/>
            <person name="Maciag T."/>
            <person name="Kaczynski Z."/>
            <person name="Czerwicka M."/>
            <person name="Jafra S."/>
        </authorList>
    </citation>
    <scope>NUCLEOTIDE SEQUENCE [LARGE SCALE GENOMIC DNA]</scope>
    <source>
        <strain evidence="1 2">CCUG 30717</strain>
    </source>
</reference>
<evidence type="ECO:0000313" key="2">
    <source>
        <dbReference type="Proteomes" id="UP000216188"/>
    </source>
</evidence>
<comment type="caution">
    <text evidence="1">The sequence shown here is derived from an EMBL/GenBank/DDBJ whole genome shotgun (WGS) entry which is preliminary data.</text>
</comment>
<protein>
    <submittedName>
        <fullName evidence="1">Transposase domain protein</fullName>
    </submittedName>
</protein>
<evidence type="ECO:0000313" key="1">
    <source>
        <dbReference type="EMBL" id="OYR24140.1"/>
    </source>
</evidence>
<organism evidence="1 2">
    <name type="scientific">Brucella pseudogrignonensis</name>
    <dbReference type="NCBI Taxonomy" id="419475"/>
    <lineage>
        <taxon>Bacteria</taxon>
        <taxon>Pseudomonadati</taxon>
        <taxon>Pseudomonadota</taxon>
        <taxon>Alphaproteobacteria</taxon>
        <taxon>Hyphomicrobiales</taxon>
        <taxon>Brucellaceae</taxon>
        <taxon>Brucella/Ochrobactrum group</taxon>
        <taxon>Brucella</taxon>
    </lineage>
</organism>
<gene>
    <name evidence="1" type="ORF">CEV34_3084</name>
</gene>
<sequence length="58" mass="6339">MACVKEGGTLLADKAYDTDAIRKTAADLKIWANIPPKSSRKDVSAFSPWVYLLIAAEK</sequence>
<proteinExistence type="predicted"/>